<evidence type="ECO:0000256" key="1">
    <source>
        <dbReference type="SAM" id="MobiDB-lite"/>
    </source>
</evidence>
<feature type="region of interest" description="Disordered" evidence="1">
    <location>
        <begin position="362"/>
        <end position="387"/>
    </location>
</feature>
<dbReference type="Proteomes" id="UP000504617">
    <property type="component" value="Unplaced"/>
</dbReference>
<keyword evidence="2" id="KW-1185">Reference proteome</keyword>
<feature type="compositionally biased region" description="Low complexity" evidence="1">
    <location>
        <begin position="696"/>
        <end position="708"/>
    </location>
</feature>
<dbReference type="AlphaFoldDB" id="A0A6I9YHY9"/>
<feature type="compositionally biased region" description="Low complexity" evidence="1">
    <location>
        <begin position="415"/>
        <end position="426"/>
    </location>
</feature>
<dbReference type="GO" id="GO:0006355">
    <property type="term" value="P:regulation of DNA-templated transcription"/>
    <property type="evidence" value="ECO:0007669"/>
    <property type="project" value="InterPro"/>
</dbReference>
<reference evidence="3" key="1">
    <citation type="submission" date="2025-08" db="UniProtKB">
        <authorList>
            <consortium name="RefSeq"/>
        </authorList>
    </citation>
    <scope>IDENTIFICATION</scope>
    <source>
        <tissue evidence="3">Skeletal muscle</tissue>
    </source>
</reference>
<feature type="region of interest" description="Disordered" evidence="1">
    <location>
        <begin position="412"/>
        <end position="446"/>
    </location>
</feature>
<dbReference type="CTD" id="4330"/>
<feature type="compositionally biased region" description="Gly residues" evidence="1">
    <location>
        <begin position="10"/>
        <end position="36"/>
    </location>
</feature>
<gene>
    <name evidence="3" type="primary">MN1</name>
</gene>
<feature type="compositionally biased region" description="Pro residues" evidence="1">
    <location>
        <begin position="502"/>
        <end position="512"/>
    </location>
</feature>
<dbReference type="InterPro" id="IPR037644">
    <property type="entry name" value="MN1"/>
</dbReference>
<feature type="region of interest" description="Disordered" evidence="1">
    <location>
        <begin position="765"/>
        <end position="1013"/>
    </location>
</feature>
<dbReference type="PANTHER" id="PTHR15821:SF0">
    <property type="entry name" value="TRANSCRIPTIONAL ACTIVATOR MN1"/>
    <property type="match status" value="1"/>
</dbReference>
<organism evidence="2 3">
    <name type="scientific">Thamnophis sirtalis</name>
    <dbReference type="NCBI Taxonomy" id="35019"/>
    <lineage>
        <taxon>Eukaryota</taxon>
        <taxon>Metazoa</taxon>
        <taxon>Chordata</taxon>
        <taxon>Craniata</taxon>
        <taxon>Vertebrata</taxon>
        <taxon>Euteleostomi</taxon>
        <taxon>Lepidosauria</taxon>
        <taxon>Squamata</taxon>
        <taxon>Bifurcata</taxon>
        <taxon>Unidentata</taxon>
        <taxon>Episquamata</taxon>
        <taxon>Toxicofera</taxon>
        <taxon>Serpentes</taxon>
        <taxon>Colubroidea</taxon>
        <taxon>Colubridae</taxon>
        <taxon>Natricinae</taxon>
        <taxon>Thamnophis</taxon>
    </lineage>
</organism>
<dbReference type="KEGG" id="tsr:106550570"/>
<feature type="compositionally biased region" description="Gly residues" evidence="1">
    <location>
        <begin position="868"/>
        <end position="879"/>
    </location>
</feature>
<protein>
    <submittedName>
        <fullName evidence="3">Probable tumor suppressor protein MN1</fullName>
    </submittedName>
</protein>
<evidence type="ECO:0000313" key="3">
    <source>
        <dbReference type="RefSeq" id="XP_013923978.1"/>
    </source>
</evidence>
<evidence type="ECO:0000313" key="2">
    <source>
        <dbReference type="Proteomes" id="UP000504617"/>
    </source>
</evidence>
<dbReference type="OrthoDB" id="9881263at2759"/>
<feature type="region of interest" description="Disordered" evidence="1">
    <location>
        <begin position="502"/>
        <end position="521"/>
    </location>
</feature>
<dbReference type="PANTHER" id="PTHR15821">
    <property type="entry name" value="PROTEIN MN1"/>
    <property type="match status" value="1"/>
</dbReference>
<name>A0A6I9YHY9_9SAUR</name>
<proteinExistence type="predicted"/>
<dbReference type="GeneID" id="106550570"/>
<feature type="compositionally biased region" description="Basic residues" evidence="1">
    <location>
        <begin position="551"/>
        <end position="567"/>
    </location>
</feature>
<feature type="region of interest" description="Disordered" evidence="1">
    <location>
        <begin position="1027"/>
        <end position="1064"/>
    </location>
</feature>
<feature type="region of interest" description="Disordered" evidence="1">
    <location>
        <begin position="1"/>
        <end position="59"/>
    </location>
</feature>
<feature type="compositionally biased region" description="Pro residues" evidence="1">
    <location>
        <begin position="686"/>
        <end position="695"/>
    </location>
</feature>
<accession>A0A6I9YHY9</accession>
<feature type="region of interest" description="Disordered" evidence="1">
    <location>
        <begin position="533"/>
        <end position="727"/>
    </location>
</feature>
<sequence length="1182" mass="119740">MFALDPFDPHGGGGGGGGSGRSGVPGERGGGFGPGAGSQFKPSPFHGGSSGGGGEAAAVNALGEPSPALLGMNLTLSGDGYGGFHAPRGGPPELGQAQPIHGFFGSPPPGPAAHHQTQPPVSHFGGGGGGFGPEPSASCLHGDRLLGYSGAQQTFAAGGGYEQHLADGQAGGDGFGQQRAGPLQDFQPPPPPPHHLHNPGVPAPCLPLDQSPNRAASFHGLPGAASSEPHGLDSQRRLPSQGAAAVEALEYSYPNSESHFDLPVFSSSEAEGQLPQYASGRPAAQPGGGNFPGHSAALPRAPGSLGKVPAQQSPHGVFFDRFGGARKMALGLEPGLGAGRHHLVQQPPPPPALLARQNSCPPALPRPQPCPEGSAANGNLQDGGGGGPILQAQHGQFEYPIHRLENRGLQHHPHLPQQQQQQQHPPYGSGEPLFNVPHQPQQPPNQRLQHFDAAPYVNLPKRPRFDSWSGGGGGMHGAAALESHLSPSAAYPGLPGDFTPPVPEHFPPPPGSDPQTALQQRQNAALMIKQMAATRGQSQRLRPPGLQQVGHHQHPHAGGGHAHHQSPHQHPGEAAFEAQEGAWFPPPHPPAGSGDLLFRPGMGGLQEPPPPPPALRMSSGGEGHVPSPGGLQSQFGLSPPSERRPSHPDFAAQAQSFPFGAPSRQATPHSASPGSFGPPTDFQSSAPPPSQPRPSPASSKLSALSLGSFPKGGVGAPPGGPGPKESSGLFGQSCLAALSTACQNMIASLGAPNLNVTFGKKGAPAAVGGGSGGEGVKRSKLSPAESPETNGAGPQPSLPAATVPAGESGLSPNYSPGSGPEAKAGNGRGRGRRKRDSGHVSPAAGTTGAAGGFFEKYGPTASVESGSPGQGGERSGGGTPHLHEPPKALSSPPSSWAKGGGGDLLLQPPPDKPDLLPSLDQAESCSPRGGGGDFPGEAENEDEVSSSSDNQAAKGCPAGRSPLQPPGRPADHPLLNGQKASALAQLGLHGGTATSSPESYGAGPTGPVQEEIHPLEILQAQIQLQRQQFSISEDQPLGLQSAKKGPEGSGGGQNGDSGELSSCCEGAGAKGAVSTIDLDSLMAEHSAAWYLPGDKALLDGEPDEKVLVPWEKAKAPTPGKEAHDLPPSKALAPAQTGSHLQCLSVHCTDDMGDAKGRTAVPTWRSLHSDISNRFGTFVAALT</sequence>
<dbReference type="RefSeq" id="XP_013923978.1">
    <property type="nucleotide sequence ID" value="XM_014068503.1"/>
</dbReference>
<feature type="region of interest" description="Disordered" evidence="1">
    <location>
        <begin position="163"/>
        <end position="241"/>
    </location>
</feature>
<feature type="compositionally biased region" description="Polar residues" evidence="1">
    <location>
        <begin position="664"/>
        <end position="673"/>
    </location>
</feature>
<feature type="region of interest" description="Disordered" evidence="1">
    <location>
        <begin position="277"/>
        <end position="311"/>
    </location>
</feature>